<dbReference type="PANTHER" id="PTHR33236:SF12">
    <property type="entry name" value="CUB DOMAIN-CONTAINING PROTEIN-RELATED"/>
    <property type="match status" value="1"/>
</dbReference>
<feature type="domain" description="CUB" evidence="2">
    <location>
        <begin position="235"/>
        <end position="282"/>
    </location>
</feature>
<dbReference type="PANTHER" id="PTHR33236">
    <property type="entry name" value="INTRAFLAGELLAR TRANSPORT PROTEIN 122 FAMILY PROTEIN-RELATED"/>
    <property type="match status" value="1"/>
</dbReference>
<sequence length="332" mass="37588">MSAYYHVIFSLVFSIIGHYIECAFFDYTDISDDLYQHWEKSTRLIEPNRACTATDDGQLDGVCKNIAECAWSRGISRRATACGFLSQCCIHRQSCNGRTAAKVSYFTNDLQTTPIQNCDYTVQLMNRNICQLRLDFISMYIDGPNAQGECVNGAFSVRGFPTIPRICGANIGQHMYVQISGGQVSSVVLNVQTQTQIVSPTWLIKVTQLHCPRTNVFNLGNQYRDMVQDFPLLAPLGCLQYYREPFGVFRTFGYTNNVDASRRYIRPLGYTICFRNQDPSQNRCMSFVCGSVGVPVDDDVNQFLNNINFEMYHECIGTLLLAGLPDEYRPIN</sequence>
<keyword evidence="1" id="KW-0732">Signal</keyword>
<evidence type="ECO:0000259" key="2">
    <source>
        <dbReference type="Pfam" id="PF26080"/>
    </source>
</evidence>
<feature type="chain" id="PRO_5042995959" description="CUB domain-containing protein" evidence="1">
    <location>
        <begin position="23"/>
        <end position="332"/>
    </location>
</feature>
<name>A0AAN7ZLQ6_9COLE</name>
<dbReference type="Proteomes" id="UP001329430">
    <property type="component" value="Chromosome 2"/>
</dbReference>
<keyword evidence="4" id="KW-1185">Reference proteome</keyword>
<dbReference type="InterPro" id="IPR058698">
    <property type="entry name" value="CUB_metazoa"/>
</dbReference>
<dbReference type="EMBL" id="JAVRBK010000002">
    <property type="protein sequence ID" value="KAK5647792.1"/>
    <property type="molecule type" value="Genomic_DNA"/>
</dbReference>
<evidence type="ECO:0000313" key="3">
    <source>
        <dbReference type="EMBL" id="KAK5647792.1"/>
    </source>
</evidence>
<evidence type="ECO:0000256" key="1">
    <source>
        <dbReference type="SAM" id="SignalP"/>
    </source>
</evidence>
<gene>
    <name evidence="3" type="ORF">RI129_002684</name>
</gene>
<comment type="caution">
    <text evidence="3">The sequence shown here is derived from an EMBL/GenBank/DDBJ whole genome shotgun (WGS) entry which is preliminary data.</text>
</comment>
<organism evidence="3 4">
    <name type="scientific">Pyrocoelia pectoralis</name>
    <dbReference type="NCBI Taxonomy" id="417401"/>
    <lineage>
        <taxon>Eukaryota</taxon>
        <taxon>Metazoa</taxon>
        <taxon>Ecdysozoa</taxon>
        <taxon>Arthropoda</taxon>
        <taxon>Hexapoda</taxon>
        <taxon>Insecta</taxon>
        <taxon>Pterygota</taxon>
        <taxon>Neoptera</taxon>
        <taxon>Endopterygota</taxon>
        <taxon>Coleoptera</taxon>
        <taxon>Polyphaga</taxon>
        <taxon>Elateriformia</taxon>
        <taxon>Elateroidea</taxon>
        <taxon>Lampyridae</taxon>
        <taxon>Lampyrinae</taxon>
        <taxon>Pyrocoelia</taxon>
    </lineage>
</organism>
<dbReference type="Pfam" id="PF26080">
    <property type="entry name" value="CUB_animal"/>
    <property type="match status" value="1"/>
</dbReference>
<reference evidence="3 4" key="1">
    <citation type="journal article" date="2024" name="Insects">
        <title>An Improved Chromosome-Level Genome Assembly of the Firefly Pyrocoelia pectoralis.</title>
        <authorList>
            <person name="Fu X."/>
            <person name="Meyer-Rochow V.B."/>
            <person name="Ballantyne L."/>
            <person name="Zhu X."/>
        </authorList>
    </citation>
    <scope>NUCLEOTIDE SEQUENCE [LARGE SCALE GENOMIC DNA]</scope>
    <source>
        <strain evidence="3">XCY_ONT2</strain>
    </source>
</reference>
<dbReference type="AlphaFoldDB" id="A0AAN7ZLQ6"/>
<accession>A0AAN7ZLQ6</accession>
<proteinExistence type="predicted"/>
<evidence type="ECO:0000313" key="4">
    <source>
        <dbReference type="Proteomes" id="UP001329430"/>
    </source>
</evidence>
<feature type="signal peptide" evidence="1">
    <location>
        <begin position="1"/>
        <end position="22"/>
    </location>
</feature>
<protein>
    <recommendedName>
        <fullName evidence="2">CUB domain-containing protein</fullName>
    </recommendedName>
</protein>